<dbReference type="InterPro" id="IPR023210">
    <property type="entry name" value="NADP_OxRdtase_dom"/>
</dbReference>
<dbReference type="PANTHER" id="PTHR43147">
    <property type="entry name" value="PROTEIN TAS"/>
    <property type="match status" value="1"/>
</dbReference>
<dbReference type="PANTHER" id="PTHR43147:SF2">
    <property type="entry name" value="NADP-DEPENDENT OXIDOREDUCTASE DOMAIN-CONTAINING PROTEIN"/>
    <property type="match status" value="1"/>
</dbReference>
<gene>
    <name evidence="2" type="ORF">METZ01_LOCUS106218</name>
</gene>
<dbReference type="InterPro" id="IPR035959">
    <property type="entry name" value="RutC-like_sf"/>
</dbReference>
<dbReference type="CDD" id="cd06154">
    <property type="entry name" value="YjgF_YER057c_UK114_like_6"/>
    <property type="match status" value="1"/>
</dbReference>
<proteinExistence type="predicted"/>
<name>A0A381WLK7_9ZZZZ</name>
<dbReference type="Gene3D" id="3.20.20.100">
    <property type="entry name" value="NADP-dependent oxidoreductase domain"/>
    <property type="match status" value="1"/>
</dbReference>
<dbReference type="Gene3D" id="3.30.1330.40">
    <property type="entry name" value="RutC-like"/>
    <property type="match status" value="1"/>
</dbReference>
<dbReference type="SUPFAM" id="SSF51430">
    <property type="entry name" value="NAD(P)-linked oxidoreductase"/>
    <property type="match status" value="1"/>
</dbReference>
<dbReference type="AlphaFoldDB" id="A0A381WLK7"/>
<reference evidence="2" key="1">
    <citation type="submission" date="2018-05" db="EMBL/GenBank/DDBJ databases">
        <authorList>
            <person name="Lanie J.A."/>
            <person name="Ng W.-L."/>
            <person name="Kazmierczak K.M."/>
            <person name="Andrzejewski T.M."/>
            <person name="Davidsen T.M."/>
            <person name="Wayne K.J."/>
            <person name="Tettelin H."/>
            <person name="Glass J.I."/>
            <person name="Rusch D."/>
            <person name="Podicherti R."/>
            <person name="Tsui H.-C.T."/>
            <person name="Winkler M.E."/>
        </authorList>
    </citation>
    <scope>NUCLEOTIDE SEQUENCE</scope>
</reference>
<organism evidence="2">
    <name type="scientific">marine metagenome</name>
    <dbReference type="NCBI Taxonomy" id="408172"/>
    <lineage>
        <taxon>unclassified sequences</taxon>
        <taxon>metagenomes</taxon>
        <taxon>ecological metagenomes</taxon>
    </lineage>
</organism>
<dbReference type="Pfam" id="PF00248">
    <property type="entry name" value="Aldo_ket_red"/>
    <property type="match status" value="1"/>
</dbReference>
<sequence length="496" mass="55483">MKQPQRIELVPGYQISRIITGLWQVADIEKTGNSMDMDSAARSLVEYAEAGFDTFDMADHYGSAELIAGHARRQLLKDAQSKGSSLKARFHTKWCPKPGEMTAQKVRDGVLQSAERLAVEQIDMMQFHWWNYEHPDYLEAMEGLQLARDEGIINQIGLTNFDTDHLHLLLQEGHEIISNQVVVSLLDRRALEEMSELCLKHGIKLLAYGSVAGGFLSEKWLGKVEPSLSQINDWSKMKYKRFIEQTGGWEKFQQILATLDRIAQKKKASITNVATRWVLDQPAVGAVIIGARLSESEHRSDNANLFSFALDQEDHEAIDEVMSGTRRLKGDCGSEYRQPPFLTAAGDLSDHLEEQSISDHRLTLFKDQDVQKLGTGSFWESVCGYSRAVKKGGRILVSGTTAIHGEDRVICSNDPRGQTVYILDKILSAVSVLGGKRSDIIRTRVYLSNSEHCEVVSRVHGRYFEGLNPANTTLEVSNLIGDHLVEIEAEAIVEDA</sequence>
<feature type="domain" description="NADP-dependent oxidoreductase" evidence="1">
    <location>
        <begin position="17"/>
        <end position="321"/>
    </location>
</feature>
<dbReference type="CDD" id="cd19101">
    <property type="entry name" value="AKR_unchar"/>
    <property type="match status" value="1"/>
</dbReference>
<dbReference type="InterPro" id="IPR006175">
    <property type="entry name" value="YjgF/YER057c/UK114"/>
</dbReference>
<evidence type="ECO:0000259" key="1">
    <source>
        <dbReference type="Pfam" id="PF00248"/>
    </source>
</evidence>
<dbReference type="EMBL" id="UINC01012189">
    <property type="protein sequence ID" value="SVA53364.1"/>
    <property type="molecule type" value="Genomic_DNA"/>
</dbReference>
<accession>A0A381WLK7</accession>
<dbReference type="Pfam" id="PF01042">
    <property type="entry name" value="Ribonuc_L-PSP"/>
    <property type="match status" value="1"/>
</dbReference>
<protein>
    <recommendedName>
        <fullName evidence="1">NADP-dependent oxidoreductase domain-containing protein</fullName>
    </recommendedName>
</protein>
<dbReference type="SUPFAM" id="SSF55298">
    <property type="entry name" value="YjgF-like"/>
    <property type="match status" value="1"/>
</dbReference>
<evidence type="ECO:0000313" key="2">
    <source>
        <dbReference type="EMBL" id="SVA53364.1"/>
    </source>
</evidence>
<dbReference type="InterPro" id="IPR036812">
    <property type="entry name" value="NAD(P)_OxRdtase_dom_sf"/>
</dbReference>